<accession>A0A481ZDY3</accession>
<protein>
    <submittedName>
        <fullName evidence="1">F-box family protein</fullName>
    </submittedName>
</protein>
<reference evidence="1" key="1">
    <citation type="journal article" date="2019" name="MBio">
        <title>Virus Genomes from Deep Sea Sediments Expand the Ocean Megavirome and Support Independent Origins of Viral Gigantism.</title>
        <authorList>
            <person name="Backstrom D."/>
            <person name="Yutin N."/>
            <person name="Jorgensen S.L."/>
            <person name="Dharamshi J."/>
            <person name="Homa F."/>
            <person name="Zaremba-Niedwiedzka K."/>
            <person name="Spang A."/>
            <person name="Wolf Y.I."/>
            <person name="Koonin E.V."/>
            <person name="Ettema T.J."/>
        </authorList>
    </citation>
    <scope>NUCLEOTIDE SEQUENCE</scope>
</reference>
<evidence type="ECO:0000313" key="1">
    <source>
        <dbReference type="EMBL" id="QBK93249.1"/>
    </source>
</evidence>
<gene>
    <name evidence="1" type="ORF">LCPAC403_03830</name>
</gene>
<name>A0A481ZDY3_9VIRU</name>
<dbReference type="EMBL" id="MK500592">
    <property type="protein sequence ID" value="QBK93249.1"/>
    <property type="molecule type" value="Genomic_DNA"/>
</dbReference>
<dbReference type="SUPFAM" id="SSF81383">
    <property type="entry name" value="F-box domain"/>
    <property type="match status" value="1"/>
</dbReference>
<dbReference type="InterPro" id="IPR036047">
    <property type="entry name" value="F-box-like_dom_sf"/>
</dbReference>
<sequence length="230" mass="26862">MASVSEILAKLNLNRRDLSNVSLVQLETIFKDLTVKEISTLCTVNKRFNTLCENESFWRNKVSDDYGIHKKYGKTWRETAINMDKYDMINLDDVWINGKTYMEMLDWALQDGTDIIIDSQTEYLCPYANDDVCNLDELSFLADDDAILQNFANEVLDRDYTEDELDVIFYIKNREMNIIYATVDTYKNENGYLPGNESDTASQSYEVLREMIDPILYVMQFSSFPKEKLK</sequence>
<dbReference type="Gene3D" id="1.20.1280.50">
    <property type="match status" value="1"/>
</dbReference>
<organism evidence="1">
    <name type="scientific">Pithovirus LCPAC403</name>
    <dbReference type="NCBI Taxonomy" id="2506596"/>
    <lineage>
        <taxon>Viruses</taxon>
        <taxon>Pithoviruses</taxon>
    </lineage>
</organism>
<proteinExistence type="predicted"/>